<proteinExistence type="inferred from homology"/>
<dbReference type="InterPro" id="IPR036278">
    <property type="entry name" value="Sialidase_sf"/>
</dbReference>
<feature type="domain" description="Sialidase" evidence="5">
    <location>
        <begin position="63"/>
        <end position="367"/>
    </location>
</feature>
<evidence type="ECO:0000256" key="3">
    <source>
        <dbReference type="ARBA" id="ARBA00012733"/>
    </source>
</evidence>
<reference evidence="7" key="1">
    <citation type="submission" date="2023-07" db="EMBL/GenBank/DDBJ databases">
        <title>30 novel species of actinomycetes from the DSMZ collection.</title>
        <authorList>
            <person name="Nouioui I."/>
        </authorList>
    </citation>
    <scope>NUCLEOTIDE SEQUENCE [LARGE SCALE GENOMIC DNA]</scope>
    <source>
        <strain evidence="7">DSM 41886</strain>
    </source>
</reference>
<dbReference type="RefSeq" id="WP_311620880.1">
    <property type="nucleotide sequence ID" value="NZ_JAVREV010000022.1"/>
</dbReference>
<keyword evidence="7" id="KW-1185">Reference proteome</keyword>
<dbReference type="GO" id="GO:0016798">
    <property type="term" value="F:hydrolase activity, acting on glycosyl bonds"/>
    <property type="evidence" value="ECO:0007669"/>
    <property type="project" value="UniProtKB-KW"/>
</dbReference>
<keyword evidence="6" id="KW-0378">Hydrolase</keyword>
<accession>A0ABU2SG36</accession>
<keyword evidence="6" id="KW-0326">Glycosidase</keyword>
<dbReference type="EMBL" id="JAVREV010000022">
    <property type="protein sequence ID" value="MDT0446730.1"/>
    <property type="molecule type" value="Genomic_DNA"/>
</dbReference>
<evidence type="ECO:0000259" key="5">
    <source>
        <dbReference type="Pfam" id="PF13088"/>
    </source>
</evidence>
<dbReference type="Proteomes" id="UP001183615">
    <property type="component" value="Unassembled WGS sequence"/>
</dbReference>
<protein>
    <recommendedName>
        <fullName evidence="3">exo-alpha-sialidase</fullName>
        <ecNumber evidence="3">3.2.1.18</ecNumber>
    </recommendedName>
</protein>
<dbReference type="PANTHER" id="PTHR10628">
    <property type="entry name" value="SIALIDASE"/>
    <property type="match status" value="1"/>
</dbReference>
<evidence type="ECO:0000256" key="4">
    <source>
        <dbReference type="SAM" id="SignalP"/>
    </source>
</evidence>
<dbReference type="InterPro" id="IPR026856">
    <property type="entry name" value="Sialidase_fam"/>
</dbReference>
<dbReference type="EC" id="3.2.1.18" evidence="3"/>
<feature type="signal peptide" evidence="4">
    <location>
        <begin position="1"/>
        <end position="24"/>
    </location>
</feature>
<dbReference type="SUPFAM" id="SSF50939">
    <property type="entry name" value="Sialidases"/>
    <property type="match status" value="1"/>
</dbReference>
<evidence type="ECO:0000313" key="7">
    <source>
        <dbReference type="Proteomes" id="UP001183615"/>
    </source>
</evidence>
<dbReference type="InterPro" id="IPR011040">
    <property type="entry name" value="Sialidase"/>
</dbReference>
<comment type="similarity">
    <text evidence="2">Belongs to the glycosyl hydrolase 33 family.</text>
</comment>
<organism evidence="6 7">
    <name type="scientific">Streptomyces johnsoniae</name>
    <dbReference type="NCBI Taxonomy" id="3075532"/>
    <lineage>
        <taxon>Bacteria</taxon>
        <taxon>Bacillati</taxon>
        <taxon>Actinomycetota</taxon>
        <taxon>Actinomycetes</taxon>
        <taxon>Kitasatosporales</taxon>
        <taxon>Streptomycetaceae</taxon>
        <taxon>Streptomyces</taxon>
    </lineage>
</organism>
<comment type="caution">
    <text evidence="6">The sequence shown here is derived from an EMBL/GenBank/DDBJ whole genome shotgun (WGS) entry which is preliminary data.</text>
</comment>
<dbReference type="Gene3D" id="2.120.10.10">
    <property type="match status" value="1"/>
</dbReference>
<gene>
    <name evidence="6" type="ORF">RM779_29655</name>
</gene>
<feature type="chain" id="PRO_5045528717" description="exo-alpha-sialidase" evidence="4">
    <location>
        <begin position="25"/>
        <end position="450"/>
    </location>
</feature>
<dbReference type="Pfam" id="PF13088">
    <property type="entry name" value="BNR_2"/>
    <property type="match status" value="1"/>
</dbReference>
<dbReference type="PANTHER" id="PTHR10628:SF30">
    <property type="entry name" value="EXO-ALPHA-SIALIDASE"/>
    <property type="match status" value="1"/>
</dbReference>
<comment type="catalytic activity">
    <reaction evidence="1">
        <text>Hydrolysis of alpha-(2-&gt;3)-, alpha-(2-&gt;6)-, alpha-(2-&gt;8)- glycosidic linkages of terminal sialic acid residues in oligosaccharides, glycoproteins, glycolipids, colominic acid and synthetic substrates.</text>
        <dbReference type="EC" id="3.2.1.18"/>
    </reaction>
</comment>
<evidence type="ECO:0000313" key="6">
    <source>
        <dbReference type="EMBL" id="MDT0446730.1"/>
    </source>
</evidence>
<keyword evidence="4" id="KW-0732">Signal</keyword>
<name>A0ABU2SG36_9ACTN</name>
<dbReference type="CDD" id="cd15482">
    <property type="entry name" value="Sialidase_non-viral"/>
    <property type="match status" value="1"/>
</dbReference>
<evidence type="ECO:0000256" key="1">
    <source>
        <dbReference type="ARBA" id="ARBA00000427"/>
    </source>
</evidence>
<evidence type="ECO:0000256" key="2">
    <source>
        <dbReference type="ARBA" id="ARBA00009348"/>
    </source>
</evidence>
<sequence>MTSWTAVLATVAWAVLATAPSAGAAAPAEPPTPPEQALSTPFEHHTEGYACFRIPALVTTPDGTLLAFAEARVTDCSDVGNIDLVMKRSLDGGHTWSDLTVLRGTGTSGGFGNPVPVVDDATGRVSVLFAYNGWAHKDGERARGGRSLHSVYSDDGGLTWTTGGVLGPLKPAHWTWVSVGPGHGVQLRRGPHAGRLIVPGDHDTEDGTSGAQLYYSDDGGLTWRLGAVWETVKELPHPGELTVVELVSGALYVNARSSHPGPGLHRLEARSDDGGETFDPAGFTPVPGLAAPPVYGSMLRLRATDEGDPRNRLLLSAPARPVPDVATRRRAMTIRTSYDEGGTWQATAKTINSARAGYSDLAELLTGEIGLLYETATNSPHGTIRFTAFTAASLDGGSPHLELCRVPDPADGALWVPSDRVQETVQAAAVVNRRTPSAPPRWFPVRRLPG</sequence>